<comment type="similarity">
    <text evidence="1 5">Belongs to the importin alpha family.</text>
</comment>
<reference evidence="8" key="1">
    <citation type="submission" date="2022-11" db="UniProtKB">
        <authorList>
            <consortium name="WormBaseParasite"/>
        </authorList>
    </citation>
    <scope>IDENTIFICATION</scope>
</reference>
<evidence type="ECO:0000256" key="1">
    <source>
        <dbReference type="ARBA" id="ARBA00010394"/>
    </source>
</evidence>
<dbReference type="InterPro" id="IPR000225">
    <property type="entry name" value="Armadillo"/>
</dbReference>
<keyword evidence="7" id="KW-1185">Reference proteome</keyword>
<protein>
    <recommendedName>
        <fullName evidence="5">Importin subunit alpha</fullName>
    </recommendedName>
</protein>
<evidence type="ECO:0000256" key="4">
    <source>
        <dbReference type="ARBA" id="ARBA00022927"/>
    </source>
</evidence>
<dbReference type="InterPro" id="IPR016024">
    <property type="entry name" value="ARM-type_fold"/>
</dbReference>
<dbReference type="PIRSF" id="PIRSF005673">
    <property type="entry name" value="Importin_alpha"/>
    <property type="match status" value="1"/>
</dbReference>
<feature type="repeat" description="ARM" evidence="6">
    <location>
        <begin position="239"/>
        <end position="279"/>
    </location>
</feature>
<keyword evidence="2 5" id="KW-0813">Transport</keyword>
<dbReference type="GO" id="GO:0005737">
    <property type="term" value="C:cytoplasm"/>
    <property type="evidence" value="ECO:0007669"/>
    <property type="project" value="InterPro"/>
</dbReference>
<dbReference type="InterPro" id="IPR011989">
    <property type="entry name" value="ARM-like"/>
</dbReference>
<evidence type="ECO:0000313" key="8">
    <source>
        <dbReference type="WBParaSite" id="sdigi.contig749.g9666.t1"/>
    </source>
</evidence>
<dbReference type="GO" id="GO:0006606">
    <property type="term" value="P:protein import into nucleus"/>
    <property type="evidence" value="ECO:0007669"/>
    <property type="project" value="InterPro"/>
</dbReference>
<evidence type="ECO:0000256" key="6">
    <source>
        <dbReference type="PROSITE-ProRule" id="PRU00259"/>
    </source>
</evidence>
<dbReference type="WBParaSite" id="sdigi.contig749.g9666.t1">
    <property type="protein sequence ID" value="sdigi.contig749.g9666.t1"/>
    <property type="gene ID" value="sdigi.contig749.g9666"/>
</dbReference>
<dbReference type="SMART" id="SM00185">
    <property type="entry name" value="ARM"/>
    <property type="match status" value="6"/>
</dbReference>
<evidence type="ECO:0000313" key="7">
    <source>
        <dbReference type="Proteomes" id="UP000887581"/>
    </source>
</evidence>
<dbReference type="Proteomes" id="UP000887581">
    <property type="component" value="Unplaced"/>
</dbReference>
<proteinExistence type="inferred from homology"/>
<evidence type="ECO:0000256" key="3">
    <source>
        <dbReference type="ARBA" id="ARBA00022737"/>
    </source>
</evidence>
<keyword evidence="4 5" id="KW-0653">Protein transport</keyword>
<dbReference type="AlphaFoldDB" id="A0A915Q1N5"/>
<name>A0A915Q1N5_9BILA</name>
<dbReference type="PROSITE" id="PS50176">
    <property type="entry name" value="ARM_REPEAT"/>
    <property type="match status" value="1"/>
</dbReference>
<dbReference type="PANTHER" id="PTHR23316">
    <property type="entry name" value="IMPORTIN ALPHA"/>
    <property type="match status" value="1"/>
</dbReference>
<sequence length="457" mass="51508">MSKVVEIGTADNDDVGLYDIYDAEIHLYLQLLSPYNSLTAQACAVEYFRRLLVRDHVPPPSIADVLIKSLIRCLSVEYGNIQRDAAWALTNCACSPHEICYKIIQHGGLEALIQCATVTNGETRDQVFWTIGNIALDCSMCHEKVKNSAALPLMIAVLIAPMFCYSRWKRNLVWAMSQIFRGGVQTLHIMFVQAALTGLTSILDLEDPRLKVDAVWTIAYIADDNAGGRQINAVLRTPNLLQRLLELLDDKEAMRAALRALGNLVAGGDDETQVVLDAGLLPRMMELFRTNIPIQQKREIAWILSNVAAGSHRQVDLLFETNDIVETLVNAFNCDDHRVRKEIGWIITNALTGASLNRSRWLCGTSLLSLIPDLLNLRSENDLIERTLYAIELLITKRISYISIFEKYQIIKTIRYINHSESNQSNMLIKGRARRILNEVSRYSAHQIPASTYILIR</sequence>
<dbReference type="Pfam" id="PF00514">
    <property type="entry name" value="Arm"/>
    <property type="match status" value="1"/>
</dbReference>
<dbReference type="GO" id="GO:0061608">
    <property type="term" value="F:nuclear import signal receptor activity"/>
    <property type="evidence" value="ECO:0007669"/>
    <property type="project" value="InterPro"/>
</dbReference>
<keyword evidence="3" id="KW-0677">Repeat</keyword>
<dbReference type="InterPro" id="IPR024931">
    <property type="entry name" value="Importin_alpha"/>
</dbReference>
<dbReference type="SUPFAM" id="SSF48371">
    <property type="entry name" value="ARM repeat"/>
    <property type="match status" value="1"/>
</dbReference>
<accession>A0A915Q1N5</accession>
<evidence type="ECO:0000256" key="5">
    <source>
        <dbReference type="PIRNR" id="PIRNR005673"/>
    </source>
</evidence>
<evidence type="ECO:0000256" key="2">
    <source>
        <dbReference type="ARBA" id="ARBA00022448"/>
    </source>
</evidence>
<dbReference type="Gene3D" id="1.25.10.10">
    <property type="entry name" value="Leucine-rich Repeat Variant"/>
    <property type="match status" value="1"/>
</dbReference>
<organism evidence="7 8">
    <name type="scientific">Setaria digitata</name>
    <dbReference type="NCBI Taxonomy" id="48799"/>
    <lineage>
        <taxon>Eukaryota</taxon>
        <taxon>Metazoa</taxon>
        <taxon>Ecdysozoa</taxon>
        <taxon>Nematoda</taxon>
        <taxon>Chromadorea</taxon>
        <taxon>Rhabditida</taxon>
        <taxon>Spirurina</taxon>
        <taxon>Spiruromorpha</taxon>
        <taxon>Filarioidea</taxon>
        <taxon>Setariidae</taxon>
        <taxon>Setaria</taxon>
    </lineage>
</organism>